<evidence type="ECO:0000313" key="4">
    <source>
        <dbReference type="Proteomes" id="UP000318478"/>
    </source>
</evidence>
<dbReference type="InterPro" id="IPR000160">
    <property type="entry name" value="GGDEF_dom"/>
</dbReference>
<proteinExistence type="predicted"/>
<dbReference type="Gene3D" id="3.10.580.10">
    <property type="entry name" value="CBS-domain"/>
    <property type="match status" value="1"/>
</dbReference>
<feature type="domain" description="CBS" evidence="2">
    <location>
        <begin position="377"/>
        <end position="434"/>
    </location>
</feature>
<dbReference type="EMBL" id="SJPO01000012">
    <property type="protein sequence ID" value="TWT67757.1"/>
    <property type="molecule type" value="Genomic_DNA"/>
</dbReference>
<dbReference type="SUPFAM" id="SSF55073">
    <property type="entry name" value="Nucleotide cyclase"/>
    <property type="match status" value="1"/>
</dbReference>
<dbReference type="RefSeq" id="WP_146590762.1">
    <property type="nucleotide sequence ID" value="NZ_SJPO01000012.1"/>
</dbReference>
<protein>
    <submittedName>
        <fullName evidence="3">CBS domain protein</fullName>
    </submittedName>
</protein>
<dbReference type="Gene3D" id="3.30.70.270">
    <property type="match status" value="1"/>
</dbReference>
<dbReference type="PROSITE" id="PS51371">
    <property type="entry name" value="CBS"/>
    <property type="match status" value="1"/>
</dbReference>
<dbReference type="Proteomes" id="UP000318478">
    <property type="component" value="Unassembled WGS sequence"/>
</dbReference>
<dbReference type="InterPro" id="IPR029787">
    <property type="entry name" value="Nucleotide_cyclase"/>
</dbReference>
<dbReference type="InterPro" id="IPR043128">
    <property type="entry name" value="Rev_trsase/Diguanyl_cyclase"/>
</dbReference>
<dbReference type="Pfam" id="PF00571">
    <property type="entry name" value="CBS"/>
    <property type="match status" value="1"/>
</dbReference>
<dbReference type="AlphaFoldDB" id="A0A5C5XWL6"/>
<dbReference type="OrthoDB" id="244540at2"/>
<keyword evidence="1" id="KW-0129">CBS domain</keyword>
<organism evidence="3 4">
    <name type="scientific">Posidoniimonas polymericola</name>
    <dbReference type="NCBI Taxonomy" id="2528002"/>
    <lineage>
        <taxon>Bacteria</taxon>
        <taxon>Pseudomonadati</taxon>
        <taxon>Planctomycetota</taxon>
        <taxon>Planctomycetia</taxon>
        <taxon>Pirellulales</taxon>
        <taxon>Lacipirellulaceae</taxon>
        <taxon>Posidoniimonas</taxon>
    </lineage>
</organism>
<keyword evidence="4" id="KW-1185">Reference proteome</keyword>
<reference evidence="3 4" key="1">
    <citation type="submission" date="2019-02" db="EMBL/GenBank/DDBJ databases">
        <title>Deep-cultivation of Planctomycetes and their phenomic and genomic characterization uncovers novel biology.</title>
        <authorList>
            <person name="Wiegand S."/>
            <person name="Jogler M."/>
            <person name="Boedeker C."/>
            <person name="Pinto D."/>
            <person name="Vollmers J."/>
            <person name="Rivas-Marin E."/>
            <person name="Kohn T."/>
            <person name="Peeters S.H."/>
            <person name="Heuer A."/>
            <person name="Rast P."/>
            <person name="Oberbeckmann S."/>
            <person name="Bunk B."/>
            <person name="Jeske O."/>
            <person name="Meyerdierks A."/>
            <person name="Storesund J.E."/>
            <person name="Kallscheuer N."/>
            <person name="Luecker S."/>
            <person name="Lage O.M."/>
            <person name="Pohl T."/>
            <person name="Merkel B.J."/>
            <person name="Hornburger P."/>
            <person name="Mueller R.-W."/>
            <person name="Bruemmer F."/>
            <person name="Labrenz M."/>
            <person name="Spormann A.M."/>
            <person name="Op Den Camp H."/>
            <person name="Overmann J."/>
            <person name="Amann R."/>
            <person name="Jetten M.S.M."/>
            <person name="Mascher T."/>
            <person name="Medema M.H."/>
            <person name="Devos D.P."/>
            <person name="Kaster A.-K."/>
            <person name="Ovreas L."/>
            <person name="Rohde M."/>
            <person name="Galperin M.Y."/>
            <person name="Jogler C."/>
        </authorList>
    </citation>
    <scope>NUCLEOTIDE SEQUENCE [LARGE SCALE GENOMIC DNA]</scope>
    <source>
        <strain evidence="3 4">Pla123a</strain>
    </source>
</reference>
<name>A0A5C5XWL6_9BACT</name>
<dbReference type="InterPro" id="IPR046342">
    <property type="entry name" value="CBS_dom_sf"/>
</dbReference>
<dbReference type="InterPro" id="IPR011006">
    <property type="entry name" value="CheY-like_superfamily"/>
</dbReference>
<evidence type="ECO:0000256" key="1">
    <source>
        <dbReference type="PROSITE-ProRule" id="PRU00703"/>
    </source>
</evidence>
<dbReference type="SUPFAM" id="SSF52172">
    <property type="entry name" value="CheY-like"/>
    <property type="match status" value="1"/>
</dbReference>
<accession>A0A5C5XWL6</accession>
<sequence>MKTDESALSVTIVSTDRAVLRELSWTLSLFGYHVTATTEYSEDSPWRRDTCPGILLIDTLVGEEADQIISATRTAHYQYRIAIHDFTSGESCERLLTLGVDDVVRKPTNLGELLTRLRAGVRRLEFERRLGQHAMLDSASGLPSRRGLERQIQERNLSGRTGPVSLLVVGVDFLPLIEQQSGVRAVQHLSTNLAKCIAEDLGEQEIGGVLAANAFALLLNRSPEAAEQFAKQLATSYSSCETLARAARTSPTLSALVVPWSADQSIAAQLDQCETTFCHLQSCGGDCVVHAQQLRDQISTWRTNMDEGVPFEEVIAQDLMEMFPITFTTHQLDSGLAAGVVSPQLLCSPCFPVVDDEGTLVGVIDPGQLASSSGSQTLRQPPTLHQTQTLSEMFDAFTVSDESQMVVVDDDNRPIGYLSSEGLASLVLDPISAVRYQQSATASQGLSSLVVPVESQPTPVPGSAIAPC</sequence>
<comment type="caution">
    <text evidence="3">The sequence shown here is derived from an EMBL/GenBank/DDBJ whole genome shotgun (WGS) entry which is preliminary data.</text>
</comment>
<dbReference type="CDD" id="cd02205">
    <property type="entry name" value="CBS_pair_SF"/>
    <property type="match status" value="1"/>
</dbReference>
<evidence type="ECO:0000259" key="2">
    <source>
        <dbReference type="PROSITE" id="PS51371"/>
    </source>
</evidence>
<dbReference type="SUPFAM" id="SSF54631">
    <property type="entry name" value="CBS-domain pair"/>
    <property type="match status" value="1"/>
</dbReference>
<dbReference type="SMART" id="SM00267">
    <property type="entry name" value="GGDEF"/>
    <property type="match status" value="1"/>
</dbReference>
<gene>
    <name evidence="3" type="ORF">Pla123a_43160</name>
</gene>
<dbReference type="InterPro" id="IPR000644">
    <property type="entry name" value="CBS_dom"/>
</dbReference>
<evidence type="ECO:0000313" key="3">
    <source>
        <dbReference type="EMBL" id="TWT67757.1"/>
    </source>
</evidence>